<keyword evidence="4" id="KW-0597">Phosphoprotein</keyword>
<evidence type="ECO:0000256" key="3">
    <source>
        <dbReference type="ARBA" id="ARBA00022527"/>
    </source>
</evidence>
<dbReference type="InterPro" id="IPR008271">
    <property type="entry name" value="Ser/Thr_kinase_AS"/>
</dbReference>
<evidence type="ECO:0000313" key="16">
    <source>
        <dbReference type="EMBL" id="KAK0590766.1"/>
    </source>
</evidence>
<feature type="binding site" evidence="14">
    <location>
        <position position="116"/>
    </location>
    <ligand>
        <name>ATP</name>
        <dbReference type="ChEBI" id="CHEBI:30616"/>
    </ligand>
</feature>
<proteinExistence type="inferred from homology"/>
<protein>
    <recommendedName>
        <fullName evidence="2">cyclin-dependent kinase</fullName>
        <ecNumber evidence="2">2.7.11.22</ecNumber>
    </recommendedName>
</protein>
<evidence type="ECO:0000256" key="5">
    <source>
        <dbReference type="ARBA" id="ARBA00022618"/>
    </source>
</evidence>
<dbReference type="GO" id="GO:0004693">
    <property type="term" value="F:cyclin-dependent protein serine/threonine kinase activity"/>
    <property type="evidence" value="ECO:0007669"/>
    <property type="project" value="UniProtKB-EC"/>
</dbReference>
<dbReference type="GO" id="GO:0000082">
    <property type="term" value="P:G1/S transition of mitotic cell cycle"/>
    <property type="evidence" value="ECO:0007669"/>
    <property type="project" value="TreeGrafter"/>
</dbReference>
<reference evidence="16" key="1">
    <citation type="journal article" date="2022" name="Plant J.">
        <title>Strategies of tolerance reflected in two North American maple genomes.</title>
        <authorList>
            <person name="McEvoy S.L."/>
            <person name="Sezen U.U."/>
            <person name="Trouern-Trend A."/>
            <person name="McMahon S.M."/>
            <person name="Schaberg P.G."/>
            <person name="Yang J."/>
            <person name="Wegrzyn J.L."/>
            <person name="Swenson N.G."/>
        </authorList>
    </citation>
    <scope>NUCLEOTIDE SEQUENCE</scope>
    <source>
        <strain evidence="16">NS2018</strain>
    </source>
</reference>
<evidence type="ECO:0000256" key="1">
    <source>
        <dbReference type="ARBA" id="ARBA00006485"/>
    </source>
</evidence>
<organism evidence="16 17">
    <name type="scientific">Acer saccharum</name>
    <name type="common">Sugar maple</name>
    <dbReference type="NCBI Taxonomy" id="4024"/>
    <lineage>
        <taxon>Eukaryota</taxon>
        <taxon>Viridiplantae</taxon>
        <taxon>Streptophyta</taxon>
        <taxon>Embryophyta</taxon>
        <taxon>Tracheophyta</taxon>
        <taxon>Spermatophyta</taxon>
        <taxon>Magnoliopsida</taxon>
        <taxon>eudicotyledons</taxon>
        <taxon>Gunneridae</taxon>
        <taxon>Pentapetalae</taxon>
        <taxon>rosids</taxon>
        <taxon>malvids</taxon>
        <taxon>Sapindales</taxon>
        <taxon>Sapindaceae</taxon>
        <taxon>Hippocastanoideae</taxon>
        <taxon>Acereae</taxon>
        <taxon>Acer</taxon>
    </lineage>
</organism>
<dbReference type="GO" id="GO:0000307">
    <property type="term" value="C:cyclin-dependent protein kinase holoenzyme complex"/>
    <property type="evidence" value="ECO:0007669"/>
    <property type="project" value="TreeGrafter"/>
</dbReference>
<dbReference type="InterPro" id="IPR050108">
    <property type="entry name" value="CDK"/>
</dbReference>
<dbReference type="InterPro" id="IPR017441">
    <property type="entry name" value="Protein_kinase_ATP_BS"/>
</dbReference>
<dbReference type="PANTHER" id="PTHR24056">
    <property type="entry name" value="CELL DIVISION PROTEIN KINASE"/>
    <property type="match status" value="1"/>
</dbReference>
<keyword evidence="3" id="KW-0723">Serine/threonine-protein kinase</keyword>
<evidence type="ECO:0000259" key="15">
    <source>
        <dbReference type="PROSITE" id="PS50011"/>
    </source>
</evidence>
<evidence type="ECO:0000256" key="11">
    <source>
        <dbReference type="ARBA" id="ARBA00023306"/>
    </source>
</evidence>
<keyword evidence="17" id="KW-1185">Reference proteome</keyword>
<evidence type="ECO:0000256" key="13">
    <source>
        <dbReference type="ARBA" id="ARBA00048367"/>
    </source>
</evidence>
<keyword evidence="7 14" id="KW-0547">Nucleotide-binding</keyword>
<keyword evidence="10 14" id="KW-0067">ATP-binding</keyword>
<dbReference type="Gene3D" id="3.30.200.20">
    <property type="entry name" value="Phosphorylase Kinase, domain 1"/>
    <property type="match status" value="1"/>
</dbReference>
<comment type="similarity">
    <text evidence="1">Belongs to the protein kinase superfamily. CMGC Ser/Thr protein kinase family. CDC2/CDKX subfamily.</text>
</comment>
<evidence type="ECO:0000313" key="17">
    <source>
        <dbReference type="Proteomes" id="UP001168877"/>
    </source>
</evidence>
<dbReference type="GO" id="GO:0005634">
    <property type="term" value="C:nucleus"/>
    <property type="evidence" value="ECO:0007669"/>
    <property type="project" value="TreeGrafter"/>
</dbReference>
<dbReference type="EMBL" id="JAUESC010000381">
    <property type="protein sequence ID" value="KAK0590766.1"/>
    <property type="molecule type" value="Genomic_DNA"/>
</dbReference>
<evidence type="ECO:0000256" key="2">
    <source>
        <dbReference type="ARBA" id="ARBA00012425"/>
    </source>
</evidence>
<evidence type="ECO:0000256" key="10">
    <source>
        <dbReference type="ARBA" id="ARBA00022840"/>
    </source>
</evidence>
<dbReference type="PROSITE" id="PS50011">
    <property type="entry name" value="PROTEIN_KINASE_DOM"/>
    <property type="match status" value="1"/>
</dbReference>
<dbReference type="SMART" id="SM00220">
    <property type="entry name" value="S_TKc"/>
    <property type="match status" value="1"/>
</dbReference>
<dbReference type="GO" id="GO:0010468">
    <property type="term" value="P:regulation of gene expression"/>
    <property type="evidence" value="ECO:0007669"/>
    <property type="project" value="TreeGrafter"/>
</dbReference>
<evidence type="ECO:0000256" key="9">
    <source>
        <dbReference type="ARBA" id="ARBA00022777"/>
    </source>
</evidence>
<evidence type="ECO:0000256" key="12">
    <source>
        <dbReference type="ARBA" id="ARBA00047811"/>
    </source>
</evidence>
<dbReference type="GO" id="GO:0005524">
    <property type="term" value="F:ATP binding"/>
    <property type="evidence" value="ECO:0007669"/>
    <property type="project" value="UniProtKB-UniRule"/>
</dbReference>
<reference evidence="16" key="2">
    <citation type="submission" date="2023-06" db="EMBL/GenBank/DDBJ databases">
        <authorList>
            <person name="Swenson N.G."/>
            <person name="Wegrzyn J.L."/>
            <person name="Mcevoy S.L."/>
        </authorList>
    </citation>
    <scope>NUCLEOTIDE SEQUENCE</scope>
    <source>
        <strain evidence="16">NS2018</strain>
        <tissue evidence="16">Leaf</tissue>
    </source>
</reference>
<dbReference type="GO" id="GO:0051301">
    <property type="term" value="P:cell division"/>
    <property type="evidence" value="ECO:0007669"/>
    <property type="project" value="UniProtKB-KW"/>
</dbReference>
<dbReference type="EC" id="2.7.11.22" evidence="2"/>
<keyword evidence="6" id="KW-0808">Transferase</keyword>
<evidence type="ECO:0000256" key="14">
    <source>
        <dbReference type="PROSITE-ProRule" id="PRU10141"/>
    </source>
</evidence>
<dbReference type="GO" id="GO:0010389">
    <property type="term" value="P:regulation of G2/M transition of mitotic cell cycle"/>
    <property type="evidence" value="ECO:0007669"/>
    <property type="project" value="TreeGrafter"/>
</dbReference>
<dbReference type="AlphaFoldDB" id="A0AA39SDK1"/>
<dbReference type="FunFam" id="1.10.510.10:FF:000624">
    <property type="entry name" value="Mitogen-activated protein kinase"/>
    <property type="match status" value="1"/>
</dbReference>
<comment type="catalytic activity">
    <reaction evidence="12">
        <text>L-threonyl-[protein] + ATP = O-phospho-L-threonyl-[protein] + ADP + H(+)</text>
        <dbReference type="Rhea" id="RHEA:46608"/>
        <dbReference type="Rhea" id="RHEA-COMP:11060"/>
        <dbReference type="Rhea" id="RHEA-COMP:11605"/>
        <dbReference type="ChEBI" id="CHEBI:15378"/>
        <dbReference type="ChEBI" id="CHEBI:30013"/>
        <dbReference type="ChEBI" id="CHEBI:30616"/>
        <dbReference type="ChEBI" id="CHEBI:61977"/>
        <dbReference type="ChEBI" id="CHEBI:456216"/>
        <dbReference type="EC" id="2.7.11.22"/>
    </reaction>
</comment>
<dbReference type="GO" id="GO:0005737">
    <property type="term" value="C:cytoplasm"/>
    <property type="evidence" value="ECO:0007669"/>
    <property type="project" value="TreeGrafter"/>
</dbReference>
<name>A0AA39SDK1_ACESA</name>
<evidence type="ECO:0000256" key="7">
    <source>
        <dbReference type="ARBA" id="ARBA00022741"/>
    </source>
</evidence>
<dbReference type="InterPro" id="IPR000719">
    <property type="entry name" value="Prot_kinase_dom"/>
</dbReference>
<dbReference type="SUPFAM" id="SSF56112">
    <property type="entry name" value="Protein kinase-like (PK-like)"/>
    <property type="match status" value="1"/>
</dbReference>
<dbReference type="GO" id="GO:0051445">
    <property type="term" value="P:regulation of meiotic cell cycle"/>
    <property type="evidence" value="ECO:0007669"/>
    <property type="project" value="TreeGrafter"/>
</dbReference>
<evidence type="ECO:0000256" key="6">
    <source>
        <dbReference type="ARBA" id="ARBA00022679"/>
    </source>
</evidence>
<gene>
    <name evidence="16" type="ORF">LWI29_031389</name>
</gene>
<keyword evidence="5" id="KW-0132">Cell division</keyword>
<evidence type="ECO:0000256" key="8">
    <source>
        <dbReference type="ARBA" id="ARBA00022776"/>
    </source>
</evidence>
<comment type="catalytic activity">
    <reaction evidence="13">
        <text>L-seryl-[protein] + ATP = O-phospho-L-seryl-[protein] + ADP + H(+)</text>
        <dbReference type="Rhea" id="RHEA:17989"/>
        <dbReference type="Rhea" id="RHEA-COMP:9863"/>
        <dbReference type="Rhea" id="RHEA-COMP:11604"/>
        <dbReference type="ChEBI" id="CHEBI:15378"/>
        <dbReference type="ChEBI" id="CHEBI:29999"/>
        <dbReference type="ChEBI" id="CHEBI:30616"/>
        <dbReference type="ChEBI" id="CHEBI:83421"/>
        <dbReference type="ChEBI" id="CHEBI:456216"/>
        <dbReference type="EC" id="2.7.11.22"/>
    </reaction>
</comment>
<dbReference type="GO" id="GO:0030332">
    <property type="term" value="F:cyclin binding"/>
    <property type="evidence" value="ECO:0007669"/>
    <property type="project" value="TreeGrafter"/>
</dbReference>
<keyword evidence="11" id="KW-0131">Cell cycle</keyword>
<keyword evidence="8" id="KW-0498">Mitosis</keyword>
<dbReference type="PROSITE" id="PS00108">
    <property type="entry name" value="PROTEIN_KINASE_ST"/>
    <property type="match status" value="1"/>
</dbReference>
<evidence type="ECO:0000256" key="4">
    <source>
        <dbReference type="ARBA" id="ARBA00022553"/>
    </source>
</evidence>
<sequence>MLNSSTSSGDVEFDYFSLEPFLHLLPVYTVLAFHVDSNKVPEWWSSLICSNGGQGRVIDFAYPSLLCSLKSLLILLAADCQYKRYKFYNTILGEGSFGIVSKYEDRYTGDIVAIKKIKIKNPLEGIPSSVVREVSLLKELDHENIIRLLDVLSSKESIDLVFEFMDGDLRDFMTTQPDAMNSCSIKKYLHQILCGLAYCHSHKILHRDLKPRNFLIHHSKDILKIADFGLARPIDDSLNEYTASLATMRYMAPERLLGHGRYSTPVDVWSVACIFAEMVTHQPLFHARSAINQLFSIFKIMGTPEEETLPGYTSLCRDHLGFFPPKKTPKDLAKVVPGLEPTGIDLLQPRIQFVVLNARRKKVVMIIKGLFRKYERWNPVHPTSGAFWGMGLGIGCGVGWGPGFGPEVIGYVGAGCGVGFSVGITFAGFGIGLPANFLFQVPYKVIDATRSGALELSLLNAKCLATDGWNNIGPRLSGLQKEANGRFSNFKQKHFLEKGFDSCDAKSMMSVHIKSIYEGLGRFHVPFFGPHKGSEE</sequence>
<dbReference type="PANTHER" id="PTHR24056:SF548">
    <property type="entry name" value="CYCLIN-DEPENDENT KINASE A-1"/>
    <property type="match status" value="1"/>
</dbReference>
<keyword evidence="9" id="KW-0418">Kinase</keyword>
<accession>A0AA39SDK1</accession>
<feature type="domain" description="Protein kinase" evidence="15">
    <location>
        <begin position="86"/>
        <end position="354"/>
    </location>
</feature>
<dbReference type="PROSITE" id="PS00107">
    <property type="entry name" value="PROTEIN_KINASE_ATP"/>
    <property type="match status" value="1"/>
</dbReference>
<dbReference type="Pfam" id="PF00069">
    <property type="entry name" value="Pkinase"/>
    <property type="match status" value="1"/>
</dbReference>
<comment type="caution">
    <text evidence="16">The sequence shown here is derived from an EMBL/GenBank/DDBJ whole genome shotgun (WGS) entry which is preliminary data.</text>
</comment>
<dbReference type="Gene3D" id="1.10.510.10">
    <property type="entry name" value="Transferase(Phosphotransferase) domain 1"/>
    <property type="match status" value="1"/>
</dbReference>
<dbReference type="InterPro" id="IPR011009">
    <property type="entry name" value="Kinase-like_dom_sf"/>
</dbReference>
<dbReference type="GO" id="GO:0007165">
    <property type="term" value="P:signal transduction"/>
    <property type="evidence" value="ECO:0007669"/>
    <property type="project" value="TreeGrafter"/>
</dbReference>
<dbReference type="Proteomes" id="UP001168877">
    <property type="component" value="Unassembled WGS sequence"/>
</dbReference>